<evidence type="ECO:0000259" key="10">
    <source>
        <dbReference type="PROSITE" id="PS50893"/>
    </source>
</evidence>
<dbReference type="PANTHER" id="PTHR42781">
    <property type="entry name" value="SPERMIDINE/PUTRESCINE IMPORT ATP-BINDING PROTEIN POTA"/>
    <property type="match status" value="1"/>
</dbReference>
<keyword evidence="1" id="KW-0813">Transport</keyword>
<dbReference type="InterPro" id="IPR027417">
    <property type="entry name" value="P-loop_NTPase"/>
</dbReference>
<evidence type="ECO:0000256" key="2">
    <source>
        <dbReference type="ARBA" id="ARBA00022475"/>
    </source>
</evidence>
<comment type="caution">
    <text evidence="11">The sequence shown here is derived from an EMBL/GenBank/DDBJ whole genome shotgun (WGS) entry which is preliminary data.</text>
</comment>
<dbReference type="CDD" id="cd03259">
    <property type="entry name" value="ABC_Carb_Solutes_like"/>
    <property type="match status" value="1"/>
</dbReference>
<keyword evidence="6" id="KW-0408">Iron</keyword>
<dbReference type="Pfam" id="PF00005">
    <property type="entry name" value="ABC_tran"/>
    <property type="match status" value="1"/>
</dbReference>
<organism evidence="11 12">
    <name type="scientific">Nesterenkonia lacusekhoensis</name>
    <dbReference type="NCBI Taxonomy" id="150832"/>
    <lineage>
        <taxon>Bacteria</taxon>
        <taxon>Bacillati</taxon>
        <taxon>Actinomycetota</taxon>
        <taxon>Actinomycetes</taxon>
        <taxon>Micrococcales</taxon>
        <taxon>Micrococcaceae</taxon>
        <taxon>Nesterenkonia</taxon>
    </lineage>
</organism>
<keyword evidence="5 11" id="KW-0067">ATP-binding</keyword>
<dbReference type="EMBL" id="JAGINX010000001">
    <property type="protein sequence ID" value="MBP2318308.1"/>
    <property type="molecule type" value="Genomic_DNA"/>
</dbReference>
<dbReference type="InterPro" id="IPR003439">
    <property type="entry name" value="ABC_transporter-like_ATP-bd"/>
</dbReference>
<evidence type="ECO:0000256" key="8">
    <source>
        <dbReference type="ARBA" id="ARBA00023136"/>
    </source>
</evidence>
<name>A0ABS4T344_9MICC</name>
<evidence type="ECO:0000313" key="11">
    <source>
        <dbReference type="EMBL" id="MBP2318308.1"/>
    </source>
</evidence>
<keyword evidence="8" id="KW-0472">Membrane</keyword>
<accession>A0ABS4T344</accession>
<feature type="region of interest" description="Disordered" evidence="9">
    <location>
        <begin position="357"/>
        <end position="403"/>
    </location>
</feature>
<proteinExistence type="predicted"/>
<dbReference type="SUPFAM" id="SSF52540">
    <property type="entry name" value="P-loop containing nucleoside triphosphate hydrolases"/>
    <property type="match status" value="1"/>
</dbReference>
<dbReference type="PANTHER" id="PTHR42781:SF4">
    <property type="entry name" value="SPERMIDINE_PUTRESCINE IMPORT ATP-BINDING PROTEIN POTA"/>
    <property type="match status" value="1"/>
</dbReference>
<dbReference type="Proteomes" id="UP001519331">
    <property type="component" value="Unassembled WGS sequence"/>
</dbReference>
<dbReference type="InterPro" id="IPR050093">
    <property type="entry name" value="ABC_SmlMolc_Importer"/>
</dbReference>
<evidence type="ECO:0000256" key="5">
    <source>
        <dbReference type="ARBA" id="ARBA00022840"/>
    </source>
</evidence>
<evidence type="ECO:0000256" key="9">
    <source>
        <dbReference type="SAM" id="MobiDB-lite"/>
    </source>
</evidence>
<sequence>MSSVRFDAVDVVFDDGHRALDSVSLEIADGEIIALVGPSGSGKTTLLRSLAGFLRPSGGTISIDGQVLSSPRHSTAVEQRGLGMVFQQHALWPHMKAAENIGYPLRLAGVRRAERRARVEESLEMVGLAGMGGRRPDQLSGGQRQRVALARAIIHQPRVLLLDEALSALDEPLRASLRAQLQSMSKRLGLTVVHVTHDRAEALAVADRIVVLDHGRVQQIGGPEEVMERPASGFVAQFLQDAALLGGELHSEGFRCEQLGLEVPRQRISRPQRDSETEAAGACVGELAVAPHHVLLSPAEGDEARGAEADVVSSLYGRHVHEVEVSWAGRRLRGETVGWRPAPGDRVRAEVIGGVFYPAGSGEEVSGGDLDEQSQRDHDQAPEDPQGDGEPVEVPLGDARGSQ</sequence>
<gene>
    <name evidence="11" type="ORF">JOF45_001327</name>
</gene>
<dbReference type="InterPro" id="IPR003593">
    <property type="entry name" value="AAA+_ATPase"/>
</dbReference>
<dbReference type="Gene3D" id="3.40.50.300">
    <property type="entry name" value="P-loop containing nucleotide triphosphate hydrolases"/>
    <property type="match status" value="1"/>
</dbReference>
<dbReference type="GO" id="GO:0005524">
    <property type="term" value="F:ATP binding"/>
    <property type="evidence" value="ECO:0007669"/>
    <property type="project" value="UniProtKB-KW"/>
</dbReference>
<protein>
    <submittedName>
        <fullName evidence="11">Iron(III) transport system ATP-binding protein</fullName>
    </submittedName>
</protein>
<evidence type="ECO:0000313" key="12">
    <source>
        <dbReference type="Proteomes" id="UP001519331"/>
    </source>
</evidence>
<dbReference type="InterPro" id="IPR015853">
    <property type="entry name" value="ABC_transpr_FbpC"/>
</dbReference>
<dbReference type="PROSITE" id="PS00211">
    <property type="entry name" value="ABC_TRANSPORTER_1"/>
    <property type="match status" value="1"/>
</dbReference>
<keyword evidence="3" id="KW-0410">Iron transport</keyword>
<evidence type="ECO:0000256" key="1">
    <source>
        <dbReference type="ARBA" id="ARBA00022448"/>
    </source>
</evidence>
<reference evidence="11 12" key="1">
    <citation type="submission" date="2021-03" db="EMBL/GenBank/DDBJ databases">
        <title>Sequencing the genomes of 1000 actinobacteria strains.</title>
        <authorList>
            <person name="Klenk H.-P."/>
        </authorList>
    </citation>
    <scope>NUCLEOTIDE SEQUENCE [LARGE SCALE GENOMIC DNA]</scope>
    <source>
        <strain evidence="11 12">DSM 12544</strain>
    </source>
</reference>
<keyword evidence="2" id="KW-1003">Cell membrane</keyword>
<dbReference type="PROSITE" id="PS50893">
    <property type="entry name" value="ABC_TRANSPORTER_2"/>
    <property type="match status" value="1"/>
</dbReference>
<evidence type="ECO:0000256" key="6">
    <source>
        <dbReference type="ARBA" id="ARBA00023004"/>
    </source>
</evidence>
<evidence type="ECO:0000256" key="4">
    <source>
        <dbReference type="ARBA" id="ARBA00022741"/>
    </source>
</evidence>
<dbReference type="InterPro" id="IPR017871">
    <property type="entry name" value="ABC_transporter-like_CS"/>
</dbReference>
<dbReference type="RefSeq" id="WP_210048661.1">
    <property type="nucleotide sequence ID" value="NZ_JAGINX010000001.1"/>
</dbReference>
<evidence type="ECO:0000256" key="3">
    <source>
        <dbReference type="ARBA" id="ARBA00022496"/>
    </source>
</evidence>
<keyword evidence="7" id="KW-0406">Ion transport</keyword>
<keyword evidence="12" id="KW-1185">Reference proteome</keyword>
<keyword evidence="4" id="KW-0547">Nucleotide-binding</keyword>
<feature type="domain" description="ABC transporter" evidence="10">
    <location>
        <begin position="4"/>
        <end position="239"/>
    </location>
</feature>
<dbReference type="SMART" id="SM00382">
    <property type="entry name" value="AAA"/>
    <property type="match status" value="1"/>
</dbReference>
<evidence type="ECO:0000256" key="7">
    <source>
        <dbReference type="ARBA" id="ARBA00023065"/>
    </source>
</evidence>